<keyword evidence="2" id="KW-1185">Reference proteome</keyword>
<dbReference type="EMBL" id="FNNA01000002">
    <property type="protein sequence ID" value="SDX02541.1"/>
    <property type="molecule type" value="Genomic_DNA"/>
</dbReference>
<dbReference type="InterPro" id="IPR042257">
    <property type="entry name" value="DGOK_C"/>
</dbReference>
<dbReference type="InterPro" id="IPR042258">
    <property type="entry name" value="DGOK_N"/>
</dbReference>
<dbReference type="Gene3D" id="3.30.420.300">
    <property type="entry name" value="2-keto-3-deoxy-galactonokinase, substrate binding domain"/>
    <property type="match status" value="1"/>
</dbReference>
<name>A0A1H2YBX1_9RHOB</name>
<organism evidence="1 2">
    <name type="scientific">Paracoccus sanguinis</name>
    <dbReference type="NCBI Taxonomy" id="1545044"/>
    <lineage>
        <taxon>Bacteria</taxon>
        <taxon>Pseudomonadati</taxon>
        <taxon>Pseudomonadota</taxon>
        <taxon>Alphaproteobacteria</taxon>
        <taxon>Rhodobacterales</taxon>
        <taxon>Paracoccaceae</taxon>
        <taxon>Paracoccus</taxon>
    </lineage>
</organism>
<proteinExistence type="predicted"/>
<reference evidence="2" key="1">
    <citation type="submission" date="2016-10" db="EMBL/GenBank/DDBJ databases">
        <authorList>
            <person name="Varghese N."/>
            <person name="Submissions S."/>
        </authorList>
    </citation>
    <scope>NUCLEOTIDE SEQUENCE [LARGE SCALE GENOMIC DNA]</scope>
    <source>
        <strain evidence="2">DSM 29303</strain>
    </source>
</reference>
<gene>
    <name evidence="1" type="ORF">SAMN05444276_102798</name>
</gene>
<keyword evidence="1" id="KW-0418">Kinase</keyword>
<dbReference type="GO" id="GO:0008671">
    <property type="term" value="F:2-dehydro-3-deoxygalactonokinase activity"/>
    <property type="evidence" value="ECO:0007669"/>
    <property type="project" value="InterPro"/>
</dbReference>
<dbReference type="Gene3D" id="3.30.420.310">
    <property type="entry name" value="2-keto-3-deoxy-galactonokinase, C-terminal domain"/>
    <property type="match status" value="1"/>
</dbReference>
<evidence type="ECO:0000313" key="1">
    <source>
        <dbReference type="EMBL" id="SDX02541.1"/>
    </source>
</evidence>
<dbReference type="AlphaFoldDB" id="A0A1H2YBX1"/>
<sequence length="309" mass="31804">MSDWIAPDWIAADWGTSRLRVWAIGADGAILDRRESDAGMGGLAPAGFEPALLALIDDWLTPGRATDVIACGMVGARQGWVEAAYRPLPCPPVGPPLTPAPVSDPRLSVAIVPGLSQTRPAADVMRGEETQIAGVLAAAPNWDGVVCLPGTHSKWAEVSAGEVVSFRSFLTGELFALLAGHSVLRHGMGDGWDEAGFDAGLAEGMARPEALTARLFGLRAEGLLSGLAPDTARARLSGLLIGAELAAAKPWWLGRDVVIVGEGRLAALYARGLVAQGVAARRAPAEAATLAGLARARSLALPPAAAGAP</sequence>
<protein>
    <submittedName>
        <fullName evidence="1">2-keto-3-deoxygalactonate kinase</fullName>
    </submittedName>
</protein>
<keyword evidence="1" id="KW-0808">Transferase</keyword>
<dbReference type="InterPro" id="IPR007729">
    <property type="entry name" value="DGOK"/>
</dbReference>
<accession>A0A1H2YBX1</accession>
<evidence type="ECO:0000313" key="2">
    <source>
        <dbReference type="Proteomes" id="UP000182944"/>
    </source>
</evidence>
<dbReference type="Proteomes" id="UP000182944">
    <property type="component" value="Unassembled WGS sequence"/>
</dbReference>
<dbReference type="Pfam" id="PF05035">
    <property type="entry name" value="DGOK"/>
    <property type="match status" value="1"/>
</dbReference>
<dbReference type="GO" id="GO:0034194">
    <property type="term" value="P:D-galactonate catabolic process"/>
    <property type="evidence" value="ECO:0007669"/>
    <property type="project" value="InterPro"/>
</dbReference>
<dbReference type="STRING" id="1545044.SAMN05444276_102798"/>